<comment type="caution">
    <text evidence="1">The sequence shown here is derived from an EMBL/GenBank/DDBJ whole genome shotgun (WGS) entry which is preliminary data.</text>
</comment>
<protein>
    <submittedName>
        <fullName evidence="1">Uncharacterized protein</fullName>
    </submittedName>
</protein>
<reference evidence="1" key="2">
    <citation type="journal article" date="2020" name="Nat. Commun.">
        <title>Large-scale genome sequencing of mycorrhizal fungi provides insights into the early evolution of symbiotic traits.</title>
        <authorList>
            <person name="Miyauchi S."/>
            <person name="Kiss E."/>
            <person name="Kuo A."/>
            <person name="Drula E."/>
            <person name="Kohler A."/>
            <person name="Sanchez-Garcia M."/>
            <person name="Morin E."/>
            <person name="Andreopoulos B."/>
            <person name="Barry K.W."/>
            <person name="Bonito G."/>
            <person name="Buee M."/>
            <person name="Carver A."/>
            <person name="Chen C."/>
            <person name="Cichocki N."/>
            <person name="Clum A."/>
            <person name="Culley D."/>
            <person name="Crous P.W."/>
            <person name="Fauchery L."/>
            <person name="Girlanda M."/>
            <person name="Hayes R.D."/>
            <person name="Keri Z."/>
            <person name="LaButti K."/>
            <person name="Lipzen A."/>
            <person name="Lombard V."/>
            <person name="Magnuson J."/>
            <person name="Maillard F."/>
            <person name="Murat C."/>
            <person name="Nolan M."/>
            <person name="Ohm R.A."/>
            <person name="Pangilinan J."/>
            <person name="Pereira M.F."/>
            <person name="Perotto S."/>
            <person name="Peter M."/>
            <person name="Pfister S."/>
            <person name="Riley R."/>
            <person name="Sitrit Y."/>
            <person name="Stielow J.B."/>
            <person name="Szollosi G."/>
            <person name="Zifcakova L."/>
            <person name="Stursova M."/>
            <person name="Spatafora J.W."/>
            <person name="Tedersoo L."/>
            <person name="Vaario L.M."/>
            <person name="Yamada A."/>
            <person name="Yan M."/>
            <person name="Wang P."/>
            <person name="Xu J."/>
            <person name="Bruns T."/>
            <person name="Baldrian P."/>
            <person name="Vilgalys R."/>
            <person name="Dunand C."/>
            <person name="Henrissat B."/>
            <person name="Grigoriev I.V."/>
            <person name="Hibbett D."/>
            <person name="Nagy L.G."/>
            <person name="Martin F.M."/>
        </authorList>
    </citation>
    <scope>NUCLEOTIDE SEQUENCE</scope>
    <source>
        <strain evidence="1">P2</strain>
    </source>
</reference>
<organism evidence="1 2">
    <name type="scientific">Thelephora ganbajun</name>
    <name type="common">Ganba fungus</name>
    <dbReference type="NCBI Taxonomy" id="370292"/>
    <lineage>
        <taxon>Eukaryota</taxon>
        <taxon>Fungi</taxon>
        <taxon>Dikarya</taxon>
        <taxon>Basidiomycota</taxon>
        <taxon>Agaricomycotina</taxon>
        <taxon>Agaricomycetes</taxon>
        <taxon>Thelephorales</taxon>
        <taxon>Thelephoraceae</taxon>
        <taxon>Thelephora</taxon>
    </lineage>
</organism>
<accession>A0ACB6Z8C9</accession>
<gene>
    <name evidence="1" type="ORF">BDM02DRAFT_382706</name>
</gene>
<name>A0ACB6Z8C9_THEGA</name>
<sequence>MSFRKGRLTESEGASGGDPEQSRSNKRRVAGVTKILLDTAKEPADCFPPLKSALDRVTALIEHYERFEDVKDKIKDLKPQLDRFKQSITTTPVDGDPEETGRCKELISALEEIEKRSRELLAKGTAVRLADEDSGEVAILVERLREAFTHYQISQQQAIYGRIANLTSSLDILLKLHEKSSAVKNKLDSVMARLDWLYSEEDDDDGLWGEDDHEHRTKLFGTLRIIEDDGNVLYDRINAQGYKECQDDIQAASAMADDIRDAIIDYQMGGSKVYTAVVSPKSGTLLQVALQRTIYDKSCRLIDAADISVLNSCRRAHGAGYRHGGRRGCLRGTRESVLNEIESWARDFKKSPVFWLNGLAGTGKSTISQTVSERVFADGLLGASFFCSRDFEDRSDLHFVFPTLAFQLAHKYPTFRSVLVPLLQSNQEIVHESLMSQMEELIVKPLKSTDVWTVIVIDALDECKDEEPSSAILSVLGRFVEQIPKVKFFITGRPEPRIKTGFRLPLLVGSTNVFVLHDIDPPLINSDIQRFLKHELSEVARRRRLVGWPGDEHINVLCHGAGGLFVYAVATVKFLDSNTRLPKQQLDKVLNFPEHTVHEGKTRFNSKTTLDSLYISILETAFSEEDAEVDSKVRSTIGTVVLVVNPLPPSGIAGLIGLDPDEVTQFLTLLQSLLAFDEDSSQPVKPFHKSFPDFITDPSRCTDTRFLISPKSLHLELAINCLRLMNDGLERNLLSLPDYALNSEVEDLEARINDRISDALRYACRSWHSHLTKTEGDATGVISHLRVFLEEKFLAWLEVVSVLRAARGATVGLEQLIAWLQEVSGNEELLDTARDYSRFVATFFEPISVSATHIYHSALELSPLSSIVRRQYYGQRHSSLPRVAVGPEESWGEGVIIPTKNDHLSCTWSPCGRFITAQSLGVVEIRDSPSFELLSTLKLTKPTPDEVSSLLAYSTDGRSIASLSGPSIVIWDIQTGGVAKEIDRGGAKNASLVWSLDGSTIGVVEDKDPKTRAYVVYTYDVASGATHSPGTFESTGKPHLWAYGASFRVMTTEGDGWIYTINIFEVGSMLTEVESFHIGSRRMEEAPPPIPIASLLMGVSLQLPGRGVSISGNILQIVMSAGGNSQSGTRPTVSISFDSRQLHPHSWAASVAFSGCGV</sequence>
<evidence type="ECO:0000313" key="1">
    <source>
        <dbReference type="EMBL" id="KAF9645965.1"/>
    </source>
</evidence>
<reference evidence="1" key="1">
    <citation type="submission" date="2019-10" db="EMBL/GenBank/DDBJ databases">
        <authorList>
            <consortium name="DOE Joint Genome Institute"/>
            <person name="Kuo A."/>
            <person name="Miyauchi S."/>
            <person name="Kiss E."/>
            <person name="Drula E."/>
            <person name="Kohler A."/>
            <person name="Sanchez-Garcia M."/>
            <person name="Andreopoulos B."/>
            <person name="Barry K.W."/>
            <person name="Bonito G."/>
            <person name="Buee M."/>
            <person name="Carver A."/>
            <person name="Chen C."/>
            <person name="Cichocki N."/>
            <person name="Clum A."/>
            <person name="Culley D."/>
            <person name="Crous P.W."/>
            <person name="Fauchery L."/>
            <person name="Girlanda M."/>
            <person name="Hayes R."/>
            <person name="Keri Z."/>
            <person name="Labutti K."/>
            <person name="Lipzen A."/>
            <person name="Lombard V."/>
            <person name="Magnuson J."/>
            <person name="Maillard F."/>
            <person name="Morin E."/>
            <person name="Murat C."/>
            <person name="Nolan M."/>
            <person name="Ohm R."/>
            <person name="Pangilinan J."/>
            <person name="Pereira M."/>
            <person name="Perotto S."/>
            <person name="Peter M."/>
            <person name="Riley R."/>
            <person name="Sitrit Y."/>
            <person name="Stielow B."/>
            <person name="Szollosi G."/>
            <person name="Zifcakova L."/>
            <person name="Stursova M."/>
            <person name="Spatafora J.W."/>
            <person name="Tedersoo L."/>
            <person name="Vaario L.-M."/>
            <person name="Yamada A."/>
            <person name="Yan M."/>
            <person name="Wang P."/>
            <person name="Xu J."/>
            <person name="Bruns T."/>
            <person name="Baldrian P."/>
            <person name="Vilgalys R."/>
            <person name="Henrissat B."/>
            <person name="Grigoriev I.V."/>
            <person name="Hibbett D."/>
            <person name="Nagy L.G."/>
            <person name="Martin F.M."/>
        </authorList>
    </citation>
    <scope>NUCLEOTIDE SEQUENCE</scope>
    <source>
        <strain evidence="1">P2</strain>
    </source>
</reference>
<dbReference type="Proteomes" id="UP000886501">
    <property type="component" value="Unassembled WGS sequence"/>
</dbReference>
<evidence type="ECO:0000313" key="2">
    <source>
        <dbReference type="Proteomes" id="UP000886501"/>
    </source>
</evidence>
<proteinExistence type="predicted"/>
<keyword evidence="2" id="KW-1185">Reference proteome</keyword>
<dbReference type="EMBL" id="MU118072">
    <property type="protein sequence ID" value="KAF9645965.1"/>
    <property type="molecule type" value="Genomic_DNA"/>
</dbReference>